<evidence type="ECO:0000313" key="3">
    <source>
        <dbReference type="Proteomes" id="UP000319210"/>
    </source>
</evidence>
<dbReference type="AlphaFoldDB" id="A0A4Y3QXE0"/>
<gene>
    <name evidence="2" type="ORF">SCA03_21800</name>
</gene>
<proteinExistence type="predicted"/>
<comment type="caution">
    <text evidence="2">The sequence shown here is derived from an EMBL/GenBank/DDBJ whole genome shotgun (WGS) entry which is preliminary data.</text>
</comment>
<organism evidence="2 3">
    <name type="scientific">Streptomyces cacaoi</name>
    <dbReference type="NCBI Taxonomy" id="1898"/>
    <lineage>
        <taxon>Bacteria</taxon>
        <taxon>Bacillati</taxon>
        <taxon>Actinomycetota</taxon>
        <taxon>Actinomycetes</taxon>
        <taxon>Kitasatosporales</taxon>
        <taxon>Streptomycetaceae</taxon>
        <taxon>Streptomyces</taxon>
    </lineage>
</organism>
<accession>A0A4Y3QXE0</accession>
<keyword evidence="3" id="KW-1185">Reference proteome</keyword>
<evidence type="ECO:0000256" key="1">
    <source>
        <dbReference type="SAM" id="MobiDB-lite"/>
    </source>
</evidence>
<protein>
    <submittedName>
        <fullName evidence="2">Uncharacterized protein</fullName>
    </submittedName>
</protein>
<reference evidence="2 3" key="1">
    <citation type="submission" date="2019-06" db="EMBL/GenBank/DDBJ databases">
        <title>Whole genome shotgun sequence of Streptomyces cacaoi subsp. cacaoi NBRC 12748.</title>
        <authorList>
            <person name="Hosoyama A."/>
            <person name="Uohara A."/>
            <person name="Ohji S."/>
            <person name="Ichikawa N."/>
        </authorList>
    </citation>
    <scope>NUCLEOTIDE SEQUENCE [LARGE SCALE GENOMIC DNA]</scope>
    <source>
        <strain evidence="2 3">NBRC 12748</strain>
    </source>
</reference>
<sequence>MPARAPSGEACAMNSAPMQTAHHGHATCAPARHRTGRRRPTSVHTGPEHPHRLRRTAHDAVRAVRAFGSAAFSVVILGGDEATLTERRGARS</sequence>
<evidence type="ECO:0000313" key="2">
    <source>
        <dbReference type="EMBL" id="GEB49629.1"/>
    </source>
</evidence>
<feature type="compositionally biased region" description="Basic residues" evidence="1">
    <location>
        <begin position="31"/>
        <end position="41"/>
    </location>
</feature>
<dbReference type="EMBL" id="BJMM01000007">
    <property type="protein sequence ID" value="GEB49629.1"/>
    <property type="molecule type" value="Genomic_DNA"/>
</dbReference>
<feature type="region of interest" description="Disordered" evidence="1">
    <location>
        <begin position="1"/>
        <end position="54"/>
    </location>
</feature>
<name>A0A4Y3QXE0_STRCI</name>
<dbReference type="Proteomes" id="UP000319210">
    <property type="component" value="Unassembled WGS sequence"/>
</dbReference>